<evidence type="ECO:0000256" key="10">
    <source>
        <dbReference type="SAM" id="MobiDB-lite"/>
    </source>
</evidence>
<dbReference type="GO" id="GO:0003677">
    <property type="term" value="F:DNA binding"/>
    <property type="evidence" value="ECO:0007669"/>
    <property type="project" value="UniProtKB-UniRule"/>
</dbReference>
<dbReference type="EMBL" id="AGNK02005098">
    <property type="status" value="NOT_ANNOTATED_CDS"/>
    <property type="molecule type" value="Genomic_DNA"/>
</dbReference>
<evidence type="ECO:0000256" key="9">
    <source>
        <dbReference type="RuleBase" id="RU369094"/>
    </source>
</evidence>
<keyword evidence="4 9" id="KW-0805">Transcription regulation</keyword>
<dbReference type="HOGENOM" id="CLU_853654_0_0_1"/>
<dbReference type="InterPro" id="IPR045174">
    <property type="entry name" value="Dof"/>
</dbReference>
<keyword evidence="1 9" id="KW-0479">Metal-binding</keyword>
<keyword evidence="13" id="KW-1185">Reference proteome</keyword>
<evidence type="ECO:0000256" key="8">
    <source>
        <dbReference type="PROSITE-ProRule" id="PRU00071"/>
    </source>
</evidence>
<keyword evidence="2 8" id="KW-0863">Zinc-finger</keyword>
<dbReference type="PROSITE" id="PS50884">
    <property type="entry name" value="ZF_DOF_2"/>
    <property type="match status" value="1"/>
</dbReference>
<evidence type="ECO:0000256" key="3">
    <source>
        <dbReference type="ARBA" id="ARBA00022833"/>
    </source>
</evidence>
<dbReference type="InParanoid" id="K3ZJ73"/>
<dbReference type="eggNOG" id="ENOG502RB9Y">
    <property type="taxonomic scope" value="Eukaryota"/>
</dbReference>
<proteinExistence type="predicted"/>
<evidence type="ECO:0000256" key="2">
    <source>
        <dbReference type="ARBA" id="ARBA00022771"/>
    </source>
</evidence>
<feature type="region of interest" description="Disordered" evidence="10">
    <location>
        <begin position="106"/>
        <end position="147"/>
    </location>
</feature>
<evidence type="ECO:0000313" key="12">
    <source>
        <dbReference type="EnsemblPlants" id="KQK95199"/>
    </source>
</evidence>
<organism evidence="12 13">
    <name type="scientific">Setaria italica</name>
    <name type="common">Foxtail millet</name>
    <name type="synonym">Panicum italicum</name>
    <dbReference type="NCBI Taxonomy" id="4555"/>
    <lineage>
        <taxon>Eukaryota</taxon>
        <taxon>Viridiplantae</taxon>
        <taxon>Streptophyta</taxon>
        <taxon>Embryophyta</taxon>
        <taxon>Tracheophyta</taxon>
        <taxon>Spermatophyta</taxon>
        <taxon>Magnoliopsida</taxon>
        <taxon>Liliopsida</taxon>
        <taxon>Poales</taxon>
        <taxon>Poaceae</taxon>
        <taxon>PACMAD clade</taxon>
        <taxon>Panicoideae</taxon>
        <taxon>Panicodae</taxon>
        <taxon>Paniceae</taxon>
        <taxon>Cenchrinae</taxon>
        <taxon>Setaria</taxon>
    </lineage>
</organism>
<dbReference type="InterPro" id="IPR003851">
    <property type="entry name" value="Znf_Dof"/>
</dbReference>
<dbReference type="OMA" id="TPMPANF"/>
<dbReference type="GO" id="GO:0005634">
    <property type="term" value="C:nucleus"/>
    <property type="evidence" value="ECO:0007669"/>
    <property type="project" value="UniProtKB-SubCell"/>
</dbReference>
<feature type="domain" description="Dof-type" evidence="11">
    <location>
        <begin position="68"/>
        <end position="122"/>
    </location>
</feature>
<feature type="compositionally biased region" description="Polar residues" evidence="10">
    <location>
        <begin position="279"/>
        <end position="289"/>
    </location>
</feature>
<dbReference type="Gramene" id="KQK95199">
    <property type="protein sequence ID" value="KQK95199"/>
    <property type="gene ID" value="SETIT_026626mg"/>
</dbReference>
<dbReference type="EnsemblPlants" id="KQK95199">
    <property type="protein sequence ID" value="KQK95199"/>
    <property type="gene ID" value="SETIT_026626mg"/>
</dbReference>
<accession>K3ZJ73</accession>
<protein>
    <recommendedName>
        <fullName evidence="9">Dof zinc finger protein</fullName>
    </recommendedName>
</protein>
<keyword evidence="3 9" id="KW-0862">Zinc</keyword>
<evidence type="ECO:0000256" key="4">
    <source>
        <dbReference type="ARBA" id="ARBA00023015"/>
    </source>
</evidence>
<sequence length="326" mass="34093">MDMISSTTSNTNAPSTLQNKQEAAMVASPPREEAAAARNVKAKQAWQQQMAASGGGERKPRPQQEQGLNCPRCDSTNTKFCYYNNNSMTQPRYFCKACRRNWTQGGTLRKVPIGGSSRKNKQSRAGGSSSSSSSAPPAPSSTSNDSNKMNLTQQLMMMPTTTTPMPANFPNVLPTFMSAGSGSFGELPGSDHHSLPFPPLSLPSNPTGTMPSLVGILRGGFPDGGMAALPFLPVPPSFGAMHQHGHGMMGGSSDQQLVGPLQGMDQALKLPLAAACGSGPQQWPSSAAPEQQVVGGDGRADKNNNNNGGGATGSSSGVEYYWQGSI</sequence>
<feature type="region of interest" description="Disordered" evidence="10">
    <location>
        <begin position="275"/>
        <end position="316"/>
    </location>
</feature>
<keyword evidence="7 8" id="KW-0539">Nucleus</keyword>
<keyword evidence="6 9" id="KW-0804">Transcription</keyword>
<evidence type="ECO:0000313" key="13">
    <source>
        <dbReference type="Proteomes" id="UP000004995"/>
    </source>
</evidence>
<dbReference type="Pfam" id="PF02701">
    <property type="entry name" value="Zn_ribbon_Dof"/>
    <property type="match status" value="1"/>
</dbReference>
<dbReference type="AlphaFoldDB" id="K3ZJ73"/>
<evidence type="ECO:0000259" key="11">
    <source>
        <dbReference type="PROSITE" id="PS50884"/>
    </source>
</evidence>
<comment type="function">
    <text evidence="9">Transcription factor that binds specifically to a 5'-AA[AG]G-3' consensus core sequence.</text>
</comment>
<name>K3ZJ73_SETIT</name>
<reference evidence="13" key="1">
    <citation type="journal article" date="2012" name="Nat. Biotechnol.">
        <title>Reference genome sequence of the model plant Setaria.</title>
        <authorList>
            <person name="Bennetzen J.L."/>
            <person name="Schmutz J."/>
            <person name="Wang H."/>
            <person name="Percifield R."/>
            <person name="Hawkins J."/>
            <person name="Pontaroli A.C."/>
            <person name="Estep M."/>
            <person name="Feng L."/>
            <person name="Vaughn J.N."/>
            <person name="Grimwood J."/>
            <person name="Jenkins J."/>
            <person name="Barry K."/>
            <person name="Lindquist E."/>
            <person name="Hellsten U."/>
            <person name="Deshpande S."/>
            <person name="Wang X."/>
            <person name="Wu X."/>
            <person name="Mitros T."/>
            <person name="Triplett J."/>
            <person name="Yang X."/>
            <person name="Ye C.Y."/>
            <person name="Mauro-Herrera M."/>
            <person name="Wang L."/>
            <person name="Li P."/>
            <person name="Sharma M."/>
            <person name="Sharma R."/>
            <person name="Ronald P.C."/>
            <person name="Panaud O."/>
            <person name="Kellogg E.A."/>
            <person name="Brutnell T.P."/>
            <person name="Doust A.N."/>
            <person name="Tuskan G.A."/>
            <person name="Rokhsar D."/>
            <person name="Devos K.M."/>
        </authorList>
    </citation>
    <scope>NUCLEOTIDE SEQUENCE [LARGE SCALE GENOMIC DNA]</scope>
    <source>
        <strain evidence="13">cv. Yugu1</strain>
    </source>
</reference>
<dbReference type="GO" id="GO:0008270">
    <property type="term" value="F:zinc ion binding"/>
    <property type="evidence" value="ECO:0007669"/>
    <property type="project" value="UniProtKB-KW"/>
</dbReference>
<dbReference type="GO" id="GO:0003700">
    <property type="term" value="F:DNA-binding transcription factor activity"/>
    <property type="evidence" value="ECO:0007669"/>
    <property type="project" value="UniProtKB-UniRule"/>
</dbReference>
<keyword evidence="5 8" id="KW-0238">DNA-binding</keyword>
<feature type="compositionally biased region" description="Low complexity" evidence="10">
    <location>
        <begin position="123"/>
        <end position="143"/>
    </location>
</feature>
<evidence type="ECO:0000256" key="1">
    <source>
        <dbReference type="ARBA" id="ARBA00022723"/>
    </source>
</evidence>
<dbReference type="STRING" id="4555.K3ZJ73"/>
<evidence type="ECO:0000256" key="5">
    <source>
        <dbReference type="ARBA" id="ARBA00023125"/>
    </source>
</evidence>
<evidence type="ECO:0000256" key="7">
    <source>
        <dbReference type="ARBA" id="ARBA00023242"/>
    </source>
</evidence>
<dbReference type="PANTHER" id="PTHR31992">
    <property type="entry name" value="DOF ZINC FINGER PROTEIN DOF1.4-RELATED"/>
    <property type="match status" value="1"/>
</dbReference>
<feature type="compositionally biased region" description="Low complexity" evidence="10">
    <location>
        <begin position="1"/>
        <end position="16"/>
    </location>
</feature>
<evidence type="ECO:0000256" key="6">
    <source>
        <dbReference type="ARBA" id="ARBA00023163"/>
    </source>
</evidence>
<feature type="compositionally biased region" description="Low complexity" evidence="10">
    <location>
        <begin position="36"/>
        <end position="52"/>
    </location>
</feature>
<feature type="region of interest" description="Disordered" evidence="10">
    <location>
        <begin position="1"/>
        <end position="70"/>
    </location>
</feature>
<dbReference type="PROSITE" id="PS01361">
    <property type="entry name" value="ZF_DOF_1"/>
    <property type="match status" value="1"/>
</dbReference>
<dbReference type="PANTHER" id="PTHR31992:SF316">
    <property type="entry name" value="DOF ZINC FINGER PROTEIN DOF1.2"/>
    <property type="match status" value="1"/>
</dbReference>
<dbReference type="Proteomes" id="UP000004995">
    <property type="component" value="Unassembled WGS sequence"/>
</dbReference>
<comment type="subcellular location">
    <subcellularLocation>
        <location evidence="8 9">Nucleus</location>
    </subcellularLocation>
</comment>
<reference evidence="12" key="2">
    <citation type="submission" date="2018-08" db="UniProtKB">
        <authorList>
            <consortium name="EnsemblPlants"/>
        </authorList>
    </citation>
    <scope>IDENTIFICATION</scope>
    <source>
        <strain evidence="12">Yugu1</strain>
    </source>
</reference>